<dbReference type="Proteomes" id="UP000014461">
    <property type="component" value="Unassembled WGS sequence"/>
</dbReference>
<protein>
    <submittedName>
        <fullName evidence="1">Uncharacterized protein</fullName>
    </submittedName>
</protein>
<dbReference type="STRING" id="1331007.AALB_1513"/>
<gene>
    <name evidence="1" type="ORF">AALB_1513</name>
</gene>
<sequence length="47" mass="5640">MEIKSFWVRVVERSLATLSIHLLTKNKHNQKHKTILAKPFAQHLWLF</sequence>
<dbReference type="EMBL" id="BARX01000008">
    <property type="protein sequence ID" value="GAD01433.1"/>
    <property type="molecule type" value="Genomic_DNA"/>
</dbReference>
<keyword evidence="2" id="KW-1185">Reference proteome</keyword>
<organism evidence="1 2">
    <name type="scientific">Agarivorans albus MKT 106</name>
    <dbReference type="NCBI Taxonomy" id="1331007"/>
    <lineage>
        <taxon>Bacteria</taxon>
        <taxon>Pseudomonadati</taxon>
        <taxon>Pseudomonadota</taxon>
        <taxon>Gammaproteobacteria</taxon>
        <taxon>Alteromonadales</taxon>
        <taxon>Alteromonadaceae</taxon>
        <taxon>Agarivorans</taxon>
    </lineage>
</organism>
<accession>R9PJL4</accession>
<evidence type="ECO:0000313" key="2">
    <source>
        <dbReference type="Proteomes" id="UP000014461"/>
    </source>
</evidence>
<dbReference type="AlphaFoldDB" id="R9PJL4"/>
<comment type="caution">
    <text evidence="1">The sequence shown here is derived from an EMBL/GenBank/DDBJ whole genome shotgun (WGS) entry which is preliminary data.</text>
</comment>
<proteinExistence type="predicted"/>
<name>R9PJL4_AGAAL</name>
<evidence type="ECO:0000313" key="1">
    <source>
        <dbReference type="EMBL" id="GAD01433.1"/>
    </source>
</evidence>
<reference evidence="1" key="1">
    <citation type="journal article" date="2013" name="Genome Announc.">
        <title>Draft Genome Sequence of Agarivorans albus Strain MKT 106T, an Agarolytic Marine Bacterium.</title>
        <authorList>
            <person name="Yasuike M."/>
            <person name="Nakamura Y."/>
            <person name="Kai W."/>
            <person name="Fujiwara A."/>
            <person name="Fukui Y."/>
            <person name="Satomi M."/>
            <person name="Sano M."/>
        </authorList>
    </citation>
    <scope>NUCLEOTIDE SEQUENCE [LARGE SCALE GENOMIC DNA]</scope>
</reference>